<name>A0ABQ9H4I4_9NEOP</name>
<evidence type="ECO:0000313" key="3">
    <source>
        <dbReference type="Proteomes" id="UP001159363"/>
    </source>
</evidence>
<evidence type="ECO:0000313" key="2">
    <source>
        <dbReference type="EMBL" id="KAJ8879200.1"/>
    </source>
</evidence>
<proteinExistence type="predicted"/>
<feature type="region of interest" description="Disordered" evidence="1">
    <location>
        <begin position="260"/>
        <end position="327"/>
    </location>
</feature>
<gene>
    <name evidence="2" type="ORF">PR048_019806</name>
</gene>
<feature type="region of interest" description="Disordered" evidence="1">
    <location>
        <begin position="203"/>
        <end position="223"/>
    </location>
</feature>
<sequence>MDGNANLDHTSTHLKARNQIQLCRWNIVQRHSKFFVENAGRAKGDDNPQHEVQTESRVNHFDDIAQHRVQLEYASGLSAHLSSSPLLTALNISPRILTIPMKRTWCSSMILLEITSYSGKRLIFAIVSGSEQVWRTTYTLQHDQQWLQNYLRIYPSTSPQAPSAKKPHSYCRLYYVKRDACIAAIAGLSGAISVLVAMDTSRRKKGLDGRAQQTRQSREGLGKSVRQSLRIDVISFDWTLGCRKMSAQPECNRRVALHGPGALSHNESAKERSRGRCQTLKKKIAPTNRNQTPMRRERGEPRNVGNRGEAGEGRQAHTRANKDADGATHARVGCLAVRVQFTKLQGQSLEQQTNFQTGMNDNAIIKDTAVGVSVHVPYCQVWNNTGYPLGQQPTNKHKRLDCTQDCWFGLTHERKLSAKGCEGGFTIMSLVTEELKMDVHSSTSKENTQRAVKCGGKTRWARKRKKENSNEKLRSTALDVACYPEEANCAEAHRVCSAQNIFHDPPMTMISDIRCAVYARMWPASDDGERSRQTALTRAATQAFRGKICLGKIRLLYRPARAGKKTGDARQNPPTSGIVRHDSHVRKSGSRPRQEFNPVRLVSDRPHNHTVHGHLSQLRNSTNGKYEGVHTRKRRGVAGFMLETVCDVSVRGACLAGSHPGALVPLALQKEERQSGDTGEVKALRLLVVEGKRGVGWQVGGEMCGLLSGALQITCLLARPPGERFTLHLSPPRPSSPNRLSDAPGAHIARIILPFEGRPRGKKPVLASCGL</sequence>
<accession>A0ABQ9H4I4</accession>
<reference evidence="2 3" key="1">
    <citation type="submission" date="2023-02" db="EMBL/GenBank/DDBJ databases">
        <title>LHISI_Scaffold_Assembly.</title>
        <authorList>
            <person name="Stuart O.P."/>
            <person name="Cleave R."/>
            <person name="Magrath M.J.L."/>
            <person name="Mikheyev A.S."/>
        </authorList>
    </citation>
    <scope>NUCLEOTIDE SEQUENCE [LARGE SCALE GENOMIC DNA]</scope>
    <source>
        <strain evidence="2">Daus_M_001</strain>
        <tissue evidence="2">Leg muscle</tissue>
    </source>
</reference>
<feature type="region of interest" description="Disordered" evidence="1">
    <location>
        <begin position="562"/>
        <end position="596"/>
    </location>
</feature>
<feature type="compositionally biased region" description="Basic and acidic residues" evidence="1">
    <location>
        <begin position="309"/>
        <end position="327"/>
    </location>
</feature>
<keyword evidence="3" id="KW-1185">Reference proteome</keyword>
<protein>
    <submittedName>
        <fullName evidence="2">Uncharacterized protein</fullName>
    </submittedName>
</protein>
<dbReference type="EMBL" id="JARBHB010000007">
    <property type="protein sequence ID" value="KAJ8879200.1"/>
    <property type="molecule type" value="Genomic_DNA"/>
</dbReference>
<evidence type="ECO:0000256" key="1">
    <source>
        <dbReference type="SAM" id="MobiDB-lite"/>
    </source>
</evidence>
<feature type="compositionally biased region" description="Basic residues" evidence="1">
    <location>
        <begin position="275"/>
        <end position="284"/>
    </location>
</feature>
<organism evidence="2 3">
    <name type="scientific">Dryococelus australis</name>
    <dbReference type="NCBI Taxonomy" id="614101"/>
    <lineage>
        <taxon>Eukaryota</taxon>
        <taxon>Metazoa</taxon>
        <taxon>Ecdysozoa</taxon>
        <taxon>Arthropoda</taxon>
        <taxon>Hexapoda</taxon>
        <taxon>Insecta</taxon>
        <taxon>Pterygota</taxon>
        <taxon>Neoptera</taxon>
        <taxon>Polyneoptera</taxon>
        <taxon>Phasmatodea</taxon>
        <taxon>Verophasmatodea</taxon>
        <taxon>Anareolatae</taxon>
        <taxon>Phasmatidae</taxon>
        <taxon>Eurycanthinae</taxon>
        <taxon>Dryococelus</taxon>
    </lineage>
</organism>
<dbReference type="Proteomes" id="UP001159363">
    <property type="component" value="Chromosome 6"/>
</dbReference>
<comment type="caution">
    <text evidence="2">The sequence shown here is derived from an EMBL/GenBank/DDBJ whole genome shotgun (WGS) entry which is preliminary data.</text>
</comment>